<evidence type="ECO:0000313" key="7">
    <source>
        <dbReference type="EMBL" id="TRZ07093.1"/>
    </source>
</evidence>
<gene>
    <name evidence="7" type="ORF">HGM15179_020015</name>
</gene>
<protein>
    <submittedName>
        <fullName evidence="7">Uncharacterized protein</fullName>
    </submittedName>
</protein>
<sequence>MSNSSSSTQFLLLAFADPPELQPLHLWLFLGISLAALLGNGLISPAIVCNHHLHTARDFSLLNLLLLHQGSVCTTDPKATVNSLQAIRVISCGECATQVIFLSVAISSCFRDGYYESDHNRHNSADLACSTSPEVNGRACVDTSASIMQSRKQTHHWSRSWAGLRPRPRSV</sequence>
<dbReference type="OrthoDB" id="6151005at2759"/>
<dbReference type="PANTHER" id="PTHR26452">
    <property type="entry name" value="OLFACTORY RECEPTOR"/>
    <property type="match status" value="1"/>
</dbReference>
<evidence type="ECO:0000256" key="1">
    <source>
        <dbReference type="ARBA" id="ARBA00004651"/>
    </source>
</evidence>
<keyword evidence="4" id="KW-0297">G-protein coupled receptor</keyword>
<keyword evidence="6" id="KW-0472">Membrane</keyword>
<accession>A0A8K1D9Z2</accession>
<feature type="transmembrane region" description="Helical" evidence="6">
    <location>
        <begin position="26"/>
        <end position="48"/>
    </location>
</feature>
<dbReference type="GO" id="GO:0005886">
    <property type="term" value="C:plasma membrane"/>
    <property type="evidence" value="ECO:0007669"/>
    <property type="project" value="UniProtKB-SubCell"/>
</dbReference>
<keyword evidence="5" id="KW-0675">Receptor</keyword>
<name>A0A8K1D9Z2_9PASS</name>
<keyword evidence="3" id="KW-0552">Olfaction</keyword>
<comment type="caution">
    <text evidence="7">The sequence shown here is derived from an EMBL/GenBank/DDBJ whole genome shotgun (WGS) entry which is preliminary data.</text>
</comment>
<evidence type="ECO:0000256" key="2">
    <source>
        <dbReference type="ARBA" id="ARBA00022475"/>
    </source>
</evidence>
<dbReference type="EMBL" id="SWJQ01001974">
    <property type="protein sequence ID" value="TRZ07093.1"/>
    <property type="molecule type" value="Genomic_DNA"/>
</dbReference>
<organism evidence="7 8">
    <name type="scientific">Zosterops borbonicus</name>
    <dbReference type="NCBI Taxonomy" id="364589"/>
    <lineage>
        <taxon>Eukaryota</taxon>
        <taxon>Metazoa</taxon>
        <taxon>Chordata</taxon>
        <taxon>Craniata</taxon>
        <taxon>Vertebrata</taxon>
        <taxon>Euteleostomi</taxon>
        <taxon>Archelosauria</taxon>
        <taxon>Archosauria</taxon>
        <taxon>Dinosauria</taxon>
        <taxon>Saurischia</taxon>
        <taxon>Theropoda</taxon>
        <taxon>Coelurosauria</taxon>
        <taxon>Aves</taxon>
        <taxon>Neognathae</taxon>
        <taxon>Neoaves</taxon>
        <taxon>Telluraves</taxon>
        <taxon>Australaves</taxon>
        <taxon>Passeriformes</taxon>
        <taxon>Sylvioidea</taxon>
        <taxon>Zosteropidae</taxon>
        <taxon>Zosterops</taxon>
    </lineage>
</organism>
<dbReference type="Proteomes" id="UP000796761">
    <property type="component" value="Unassembled WGS sequence"/>
</dbReference>
<dbReference type="AlphaFoldDB" id="A0A8K1D9Z2"/>
<keyword evidence="6" id="KW-1133">Transmembrane helix</keyword>
<evidence type="ECO:0000256" key="4">
    <source>
        <dbReference type="ARBA" id="ARBA00023040"/>
    </source>
</evidence>
<evidence type="ECO:0000256" key="6">
    <source>
        <dbReference type="SAM" id="Phobius"/>
    </source>
</evidence>
<keyword evidence="2" id="KW-1003">Cell membrane</keyword>
<reference evidence="7" key="1">
    <citation type="submission" date="2019-04" db="EMBL/GenBank/DDBJ databases">
        <title>Genome assembly of Zosterops borbonicus 15179.</title>
        <authorList>
            <person name="Leroy T."/>
            <person name="Anselmetti Y."/>
            <person name="Tilak M.-K."/>
            <person name="Nabholz B."/>
        </authorList>
    </citation>
    <scope>NUCLEOTIDE SEQUENCE</scope>
    <source>
        <strain evidence="7">HGM_15179</strain>
        <tissue evidence="7">Muscle</tissue>
    </source>
</reference>
<keyword evidence="4" id="KW-0807">Transducer</keyword>
<keyword evidence="8" id="KW-1185">Reference proteome</keyword>
<dbReference type="GO" id="GO:0004930">
    <property type="term" value="F:G protein-coupled receptor activity"/>
    <property type="evidence" value="ECO:0007669"/>
    <property type="project" value="UniProtKB-KW"/>
</dbReference>
<keyword evidence="3" id="KW-0716">Sensory transduction</keyword>
<evidence type="ECO:0000313" key="8">
    <source>
        <dbReference type="Proteomes" id="UP000796761"/>
    </source>
</evidence>
<dbReference type="InterPro" id="IPR050516">
    <property type="entry name" value="Olfactory_GPCR"/>
</dbReference>
<evidence type="ECO:0000256" key="5">
    <source>
        <dbReference type="ARBA" id="ARBA00023170"/>
    </source>
</evidence>
<comment type="subcellular location">
    <subcellularLocation>
        <location evidence="1">Cell membrane</location>
        <topology evidence="1">Multi-pass membrane protein</topology>
    </subcellularLocation>
</comment>
<keyword evidence="6" id="KW-0812">Transmembrane</keyword>
<dbReference type="SUPFAM" id="SSF81321">
    <property type="entry name" value="Family A G protein-coupled receptor-like"/>
    <property type="match status" value="1"/>
</dbReference>
<dbReference type="GO" id="GO:0007608">
    <property type="term" value="P:sensory perception of smell"/>
    <property type="evidence" value="ECO:0007669"/>
    <property type="project" value="UniProtKB-KW"/>
</dbReference>
<evidence type="ECO:0000256" key="3">
    <source>
        <dbReference type="ARBA" id="ARBA00022725"/>
    </source>
</evidence>
<proteinExistence type="predicted"/>